<gene>
    <name evidence="2" type="ORF">L6E24_04290</name>
</gene>
<dbReference type="KEGG" id="mend:L6E24_04290"/>
<feature type="region of interest" description="Disordered" evidence="1">
    <location>
        <begin position="46"/>
        <end position="67"/>
    </location>
</feature>
<evidence type="ECO:0000313" key="2">
    <source>
        <dbReference type="EMBL" id="UUX93353.1"/>
    </source>
</evidence>
<sequence length="139" mass="14211">MDSKIKKSISLLFAVSLVALCLFSCGCTSQSEGTATENQAEIIALPPSGANPEMAGAGTQRGMGMSEEGRVEPVDLALAAETLGVTEDQLAAALGDRVEGEEIDLESAASELGVTVEELQEALGPQQDGMPPGGRGDMS</sequence>
<dbReference type="GeneID" id="74306888"/>
<dbReference type="AlphaFoldDB" id="A0A9E7PN84"/>
<accession>A0A9E7PN84</accession>
<organism evidence="2 3">
    <name type="scientific">Methanoplanus endosymbiosus</name>
    <dbReference type="NCBI Taxonomy" id="33865"/>
    <lineage>
        <taxon>Archaea</taxon>
        <taxon>Methanobacteriati</taxon>
        <taxon>Methanobacteriota</taxon>
        <taxon>Stenosarchaea group</taxon>
        <taxon>Methanomicrobia</taxon>
        <taxon>Methanomicrobiales</taxon>
        <taxon>Methanomicrobiaceae</taxon>
        <taxon>Methanoplanus</taxon>
    </lineage>
</organism>
<proteinExistence type="predicted"/>
<name>A0A9E7PN84_9EURY</name>
<reference evidence="2" key="1">
    <citation type="submission" date="2022-04" db="EMBL/GenBank/DDBJ databases">
        <title>Complete genome of Methanoplanus endosymbiosus DSM 3599.</title>
        <authorList>
            <person name="Chen S.-C."/>
            <person name="You Y.-T."/>
            <person name="Zhou Y.-Z."/>
            <person name="Lai M.-C."/>
        </authorList>
    </citation>
    <scope>NUCLEOTIDE SEQUENCE</scope>
    <source>
        <strain evidence="2">DSM 3599</strain>
    </source>
</reference>
<protein>
    <submittedName>
        <fullName evidence="2">Uncharacterized protein</fullName>
    </submittedName>
</protein>
<dbReference type="PROSITE" id="PS51257">
    <property type="entry name" value="PROKAR_LIPOPROTEIN"/>
    <property type="match status" value="1"/>
</dbReference>
<evidence type="ECO:0000256" key="1">
    <source>
        <dbReference type="SAM" id="MobiDB-lite"/>
    </source>
</evidence>
<dbReference type="EMBL" id="CP096115">
    <property type="protein sequence ID" value="UUX93353.1"/>
    <property type="molecule type" value="Genomic_DNA"/>
</dbReference>
<evidence type="ECO:0000313" key="3">
    <source>
        <dbReference type="Proteomes" id="UP001060368"/>
    </source>
</evidence>
<dbReference type="RefSeq" id="WP_257743492.1">
    <property type="nucleotide sequence ID" value="NZ_CP096115.1"/>
</dbReference>
<dbReference type="Proteomes" id="UP001060368">
    <property type="component" value="Chromosome"/>
</dbReference>
<keyword evidence="3" id="KW-1185">Reference proteome</keyword>